<protein>
    <submittedName>
        <fullName evidence="2">C2H2 transcription factor, putative (AFU_orthologue AFUA_1G02860)</fullName>
    </submittedName>
</protein>
<feature type="compositionally biased region" description="Basic and acidic residues" evidence="1">
    <location>
        <begin position="370"/>
        <end position="380"/>
    </location>
</feature>
<feature type="compositionally biased region" description="Low complexity" evidence="1">
    <location>
        <begin position="119"/>
        <end position="140"/>
    </location>
</feature>
<dbReference type="OMA" id="HIHYQTS"/>
<feature type="compositionally biased region" description="Basic and acidic residues" evidence="1">
    <location>
        <begin position="289"/>
        <end position="302"/>
    </location>
</feature>
<dbReference type="RefSeq" id="XP_657878.1">
    <property type="nucleotide sequence ID" value="XM_652786.1"/>
</dbReference>
<dbReference type="Proteomes" id="UP000000560">
    <property type="component" value="Chromosome VIII"/>
</dbReference>
<name>Q5BGQ6_EMENI</name>
<dbReference type="EMBL" id="BN001308">
    <property type="protein sequence ID" value="CBF89835.1"/>
    <property type="molecule type" value="Genomic_DNA"/>
</dbReference>
<dbReference type="GeneID" id="2876049"/>
<feature type="region of interest" description="Disordered" evidence="1">
    <location>
        <begin position="119"/>
        <end position="228"/>
    </location>
</feature>
<gene>
    <name evidence="2" type="ORF">ANIA_00274</name>
</gene>
<dbReference type="OrthoDB" id="654211at2759"/>
<feature type="compositionally biased region" description="Low complexity" evidence="1">
    <location>
        <begin position="204"/>
        <end position="221"/>
    </location>
</feature>
<reference evidence="3" key="1">
    <citation type="journal article" date="2005" name="Nature">
        <title>Sequencing of Aspergillus nidulans and comparative analysis with A. fumigatus and A. oryzae.</title>
        <authorList>
            <person name="Galagan J.E."/>
            <person name="Calvo S.E."/>
            <person name="Cuomo C."/>
            <person name="Ma L.J."/>
            <person name="Wortman J.R."/>
            <person name="Batzoglou S."/>
            <person name="Lee S.I."/>
            <person name="Basturkmen M."/>
            <person name="Spevak C.C."/>
            <person name="Clutterbuck J."/>
            <person name="Kapitonov V."/>
            <person name="Jurka J."/>
            <person name="Scazzocchio C."/>
            <person name="Farman M."/>
            <person name="Butler J."/>
            <person name="Purcell S."/>
            <person name="Harris S."/>
            <person name="Braus G.H."/>
            <person name="Draht O."/>
            <person name="Busch S."/>
            <person name="D'Enfert C."/>
            <person name="Bouchier C."/>
            <person name="Goldman G.H."/>
            <person name="Bell-Pedersen D."/>
            <person name="Griffiths-Jones S."/>
            <person name="Doonan J.H."/>
            <person name="Yu J."/>
            <person name="Vienken K."/>
            <person name="Pain A."/>
            <person name="Freitag M."/>
            <person name="Selker E.U."/>
            <person name="Archer D.B."/>
            <person name="Penalva M.A."/>
            <person name="Oakley B.R."/>
            <person name="Momany M."/>
            <person name="Tanaka T."/>
            <person name="Kumagai T."/>
            <person name="Asai K."/>
            <person name="Machida M."/>
            <person name="Nierman W.C."/>
            <person name="Denning D.W."/>
            <person name="Caddick M."/>
            <person name="Hynes M."/>
            <person name="Paoletti M."/>
            <person name="Fischer R."/>
            <person name="Miller B."/>
            <person name="Dyer P."/>
            <person name="Sachs M.S."/>
            <person name="Osmani S.A."/>
            <person name="Birren B.W."/>
        </authorList>
    </citation>
    <scope>NUCLEOTIDE SEQUENCE [LARGE SCALE GENOMIC DNA]</scope>
    <source>
        <strain evidence="3">FGSC A4 / ATCC 38163 / CBS 112.46 / NRRL 194 / M139</strain>
    </source>
</reference>
<accession>Q5BGQ6</accession>
<dbReference type="HOGENOM" id="CLU_727674_0_0_1"/>
<keyword evidence="3" id="KW-1185">Reference proteome</keyword>
<feature type="compositionally biased region" description="Polar residues" evidence="1">
    <location>
        <begin position="183"/>
        <end position="203"/>
    </location>
</feature>
<dbReference type="KEGG" id="ani:ANIA_00274"/>
<proteinExistence type="predicted"/>
<dbReference type="InParanoid" id="Q5BGQ6"/>
<accession>C8VUD0</accession>
<reference evidence="3" key="2">
    <citation type="journal article" date="2009" name="Fungal Genet. Biol.">
        <title>The 2008 update of the Aspergillus nidulans genome annotation: a community effort.</title>
        <authorList>
            <person name="Wortman J.R."/>
            <person name="Gilsenan J.M."/>
            <person name="Joardar V."/>
            <person name="Deegan J."/>
            <person name="Clutterbuck J."/>
            <person name="Andersen M.R."/>
            <person name="Archer D."/>
            <person name="Bencina M."/>
            <person name="Braus G."/>
            <person name="Coutinho P."/>
            <person name="von Dohren H."/>
            <person name="Doonan J."/>
            <person name="Driessen A.J."/>
            <person name="Durek P."/>
            <person name="Espeso E."/>
            <person name="Fekete E."/>
            <person name="Flipphi M."/>
            <person name="Estrada C.G."/>
            <person name="Geysens S."/>
            <person name="Goldman G."/>
            <person name="de Groot P.W."/>
            <person name="Hansen K."/>
            <person name="Harris S.D."/>
            <person name="Heinekamp T."/>
            <person name="Helmstaedt K."/>
            <person name="Henrissat B."/>
            <person name="Hofmann G."/>
            <person name="Homan T."/>
            <person name="Horio T."/>
            <person name="Horiuchi H."/>
            <person name="James S."/>
            <person name="Jones M."/>
            <person name="Karaffa L."/>
            <person name="Karanyi Z."/>
            <person name="Kato M."/>
            <person name="Keller N."/>
            <person name="Kelly D.E."/>
            <person name="Kiel J.A."/>
            <person name="Kim J.M."/>
            <person name="van der Klei I.J."/>
            <person name="Klis F.M."/>
            <person name="Kovalchuk A."/>
            <person name="Krasevec N."/>
            <person name="Kubicek C.P."/>
            <person name="Liu B."/>
            <person name="Maccabe A."/>
            <person name="Meyer V."/>
            <person name="Mirabito P."/>
            <person name="Miskei M."/>
            <person name="Mos M."/>
            <person name="Mullins J."/>
            <person name="Nelson D.R."/>
            <person name="Nielsen J."/>
            <person name="Oakley B.R."/>
            <person name="Osmani S.A."/>
            <person name="Pakula T."/>
            <person name="Paszewski A."/>
            <person name="Paulsen I."/>
            <person name="Pilsyk S."/>
            <person name="Pocsi I."/>
            <person name="Punt P.J."/>
            <person name="Ram A.F."/>
            <person name="Ren Q."/>
            <person name="Robellet X."/>
            <person name="Robson G."/>
            <person name="Seiboth B."/>
            <person name="van Solingen P."/>
            <person name="Specht T."/>
            <person name="Sun J."/>
            <person name="Taheri-Talesh N."/>
            <person name="Takeshita N."/>
            <person name="Ussery D."/>
            <person name="vanKuyk P.A."/>
            <person name="Visser H."/>
            <person name="van de Vondervoort P.J."/>
            <person name="de Vries R.P."/>
            <person name="Walton J."/>
            <person name="Xiang X."/>
            <person name="Xiong Y."/>
            <person name="Zeng A.P."/>
            <person name="Brandt B.W."/>
            <person name="Cornell M.J."/>
            <person name="van den Hondel C.A."/>
            <person name="Visser J."/>
            <person name="Oliver S.G."/>
            <person name="Turner G."/>
        </authorList>
    </citation>
    <scope>GENOME REANNOTATION</scope>
    <source>
        <strain evidence="3">FGSC A4 / ATCC 38163 / CBS 112.46 / NRRL 194 / M139</strain>
    </source>
</reference>
<organism evidence="2 3">
    <name type="scientific">Emericella nidulans (strain FGSC A4 / ATCC 38163 / CBS 112.46 / NRRL 194 / M139)</name>
    <name type="common">Aspergillus nidulans</name>
    <dbReference type="NCBI Taxonomy" id="227321"/>
    <lineage>
        <taxon>Eukaryota</taxon>
        <taxon>Fungi</taxon>
        <taxon>Dikarya</taxon>
        <taxon>Ascomycota</taxon>
        <taxon>Pezizomycotina</taxon>
        <taxon>Eurotiomycetes</taxon>
        <taxon>Eurotiomycetidae</taxon>
        <taxon>Eurotiales</taxon>
        <taxon>Aspergillaceae</taxon>
        <taxon>Aspergillus</taxon>
        <taxon>Aspergillus subgen. Nidulantes</taxon>
    </lineage>
</organism>
<sequence length="380" mass="42860">MLVATSLSDGFHGTLHHREQYFIGTQRKTWNMADSRSRRHRDSEPYKTTMDEPLIVAPDNSILYASAASFCPMPNNPVRVPDEYFYGASSQLDPMGSCYSAPQPQPQTYVNQTQYYPTTTLSQTPSSSNTQWLHPSQAASHHQHQSYQDAIPSPDLDPDFDFDLDLDQGSFSSPSPSYHHIHYQTSRSDPSNNPDNQSHAQCPSRTPSTTSASSTHNNTNSKDLSLYGIPSPTHPGAWRCAYPSCSSPSLFRRGCDLRKHYNRHRKHLFCRHDGCPQSNPQTPGAGFSSKKDRDRHEAKHNPEIALDAGPGMNRRGPRNMQTTCNAENTMQRRREKREQNERGEIRKIKSSTPKPKPGNTPRSVFAPRYGRGEQSECKNE</sequence>
<feature type="compositionally biased region" description="Polar residues" evidence="1">
    <location>
        <begin position="319"/>
        <end position="329"/>
    </location>
</feature>
<evidence type="ECO:0000313" key="2">
    <source>
        <dbReference type="EMBL" id="CBF89835.1"/>
    </source>
</evidence>
<evidence type="ECO:0000256" key="1">
    <source>
        <dbReference type="SAM" id="MobiDB-lite"/>
    </source>
</evidence>
<feature type="compositionally biased region" description="Acidic residues" evidence="1">
    <location>
        <begin position="156"/>
        <end position="166"/>
    </location>
</feature>
<dbReference type="AlphaFoldDB" id="Q5BGQ6"/>
<feature type="region of interest" description="Disordered" evidence="1">
    <location>
        <begin position="271"/>
        <end position="380"/>
    </location>
</feature>
<evidence type="ECO:0000313" key="3">
    <source>
        <dbReference type="Proteomes" id="UP000000560"/>
    </source>
</evidence>
<feature type="compositionally biased region" description="Basic and acidic residues" evidence="1">
    <location>
        <begin position="330"/>
        <end position="347"/>
    </location>
</feature>